<evidence type="ECO:0000313" key="4">
    <source>
        <dbReference type="Proteomes" id="UP001465755"/>
    </source>
</evidence>
<evidence type="ECO:0000256" key="1">
    <source>
        <dbReference type="SAM" id="MobiDB-lite"/>
    </source>
</evidence>
<keyword evidence="2" id="KW-0812">Transmembrane</keyword>
<evidence type="ECO:0000313" key="3">
    <source>
        <dbReference type="EMBL" id="KAK9807967.1"/>
    </source>
</evidence>
<feature type="transmembrane region" description="Helical" evidence="2">
    <location>
        <begin position="103"/>
        <end position="128"/>
    </location>
</feature>
<feature type="region of interest" description="Disordered" evidence="1">
    <location>
        <begin position="33"/>
        <end position="52"/>
    </location>
</feature>
<reference evidence="3 4" key="1">
    <citation type="journal article" date="2024" name="Nat. Commun.">
        <title>Phylogenomics reveals the evolutionary origins of lichenization in chlorophyte algae.</title>
        <authorList>
            <person name="Puginier C."/>
            <person name="Libourel C."/>
            <person name="Otte J."/>
            <person name="Skaloud P."/>
            <person name="Haon M."/>
            <person name="Grisel S."/>
            <person name="Petersen M."/>
            <person name="Berrin J.G."/>
            <person name="Delaux P.M."/>
            <person name="Dal Grande F."/>
            <person name="Keller J."/>
        </authorList>
    </citation>
    <scope>NUCLEOTIDE SEQUENCE [LARGE SCALE GENOMIC DNA]</scope>
    <source>
        <strain evidence="3 4">SAG 2036</strain>
    </source>
</reference>
<dbReference type="EMBL" id="JALJOQ010000029">
    <property type="protein sequence ID" value="KAK9807967.1"/>
    <property type="molecule type" value="Genomic_DNA"/>
</dbReference>
<organism evidence="3 4">
    <name type="scientific">Symbiochloris irregularis</name>
    <dbReference type="NCBI Taxonomy" id="706552"/>
    <lineage>
        <taxon>Eukaryota</taxon>
        <taxon>Viridiplantae</taxon>
        <taxon>Chlorophyta</taxon>
        <taxon>core chlorophytes</taxon>
        <taxon>Trebouxiophyceae</taxon>
        <taxon>Trebouxiales</taxon>
        <taxon>Trebouxiaceae</taxon>
        <taxon>Symbiochloris</taxon>
    </lineage>
</organism>
<sequence length="165" mass="18631">MREFYASICPRHITAHSLCHRQNSQLLRSAALPQRSRLSASKKSGTDIQTDDGDPTEAKVLLIAFGALLAVFLLPRLAVWSIMPLERMAVATMLSLEQQLASFAFFALRWVATALGVLFALALALVFISSKTGVNLEFWRTEQFWDFFNQALEEDLEEDKNRPQK</sequence>
<keyword evidence="2" id="KW-0472">Membrane</keyword>
<evidence type="ECO:0000256" key="2">
    <source>
        <dbReference type="SAM" id="Phobius"/>
    </source>
</evidence>
<keyword evidence="2" id="KW-1133">Transmembrane helix</keyword>
<proteinExistence type="predicted"/>
<keyword evidence="4" id="KW-1185">Reference proteome</keyword>
<protein>
    <submittedName>
        <fullName evidence="3">Uncharacterized protein</fullName>
    </submittedName>
</protein>
<feature type="compositionally biased region" description="Polar residues" evidence="1">
    <location>
        <begin position="36"/>
        <end position="48"/>
    </location>
</feature>
<feature type="transmembrane region" description="Helical" evidence="2">
    <location>
        <begin position="60"/>
        <end position="83"/>
    </location>
</feature>
<comment type="caution">
    <text evidence="3">The sequence shown here is derived from an EMBL/GenBank/DDBJ whole genome shotgun (WGS) entry which is preliminary data.</text>
</comment>
<dbReference type="AlphaFoldDB" id="A0AAW1PH91"/>
<name>A0AAW1PH91_9CHLO</name>
<gene>
    <name evidence="3" type="ORF">WJX73_008513</name>
</gene>
<dbReference type="Proteomes" id="UP001465755">
    <property type="component" value="Unassembled WGS sequence"/>
</dbReference>
<accession>A0AAW1PH91</accession>